<dbReference type="InterPro" id="IPR036754">
    <property type="entry name" value="YbaK/aa-tRNA-synt-asso_dom_sf"/>
</dbReference>
<feature type="domain" description="YbaK/aminoacyl-tRNA synthetase-associated" evidence="5">
    <location>
        <begin position="32"/>
        <end position="144"/>
    </location>
</feature>
<evidence type="ECO:0000256" key="3">
    <source>
        <dbReference type="ARBA" id="ARBA00023239"/>
    </source>
</evidence>
<dbReference type="SUPFAM" id="SSF55826">
    <property type="entry name" value="YbaK/ProRS associated domain"/>
    <property type="match status" value="1"/>
</dbReference>
<protein>
    <recommendedName>
        <fullName evidence="4">Cys-tRNA(Pro)/Cys-tRNA(Cys) deacylase</fullName>
        <ecNumber evidence="4">4.2.-.-</ecNumber>
    </recommendedName>
</protein>
<evidence type="ECO:0000256" key="4">
    <source>
        <dbReference type="PIRNR" id="PIRNR006181"/>
    </source>
</evidence>
<dbReference type="GO" id="GO:0002161">
    <property type="term" value="F:aminoacyl-tRNA deacylase activity"/>
    <property type="evidence" value="ECO:0007669"/>
    <property type="project" value="InterPro"/>
</dbReference>
<proteinExistence type="inferred from homology"/>
<dbReference type="Proteomes" id="UP000004263">
    <property type="component" value="Unassembled WGS sequence"/>
</dbReference>
<dbReference type="PIRSF" id="PIRSF006181">
    <property type="entry name" value="EbsC_YbaK"/>
    <property type="match status" value="1"/>
</dbReference>
<organism evidence="6 7">
    <name type="scientific">Bermanella marisrubri</name>
    <dbReference type="NCBI Taxonomy" id="207949"/>
    <lineage>
        <taxon>Bacteria</taxon>
        <taxon>Pseudomonadati</taxon>
        <taxon>Pseudomonadota</taxon>
        <taxon>Gammaproteobacteria</taxon>
        <taxon>Oceanospirillales</taxon>
        <taxon>Oceanospirillaceae</taxon>
        <taxon>Bermanella</taxon>
    </lineage>
</organism>
<evidence type="ECO:0000259" key="5">
    <source>
        <dbReference type="Pfam" id="PF04073"/>
    </source>
</evidence>
<dbReference type="HOGENOM" id="CLU_094875_1_1_6"/>
<evidence type="ECO:0000313" key="6">
    <source>
        <dbReference type="EMBL" id="EAT11523.1"/>
    </source>
</evidence>
<dbReference type="AlphaFoldDB" id="Q1N040"/>
<evidence type="ECO:0000256" key="1">
    <source>
        <dbReference type="ARBA" id="ARBA00009798"/>
    </source>
</evidence>
<accession>Q1N040</accession>
<dbReference type="OrthoDB" id="9809296at2"/>
<reference evidence="6 7" key="1">
    <citation type="submission" date="2006-03" db="EMBL/GenBank/DDBJ databases">
        <authorList>
            <person name="Pinhassi J."/>
            <person name="Pedros-Alio C."/>
            <person name="Ferriera S."/>
            <person name="Johnson J."/>
            <person name="Kravitz S."/>
            <person name="Halpern A."/>
            <person name="Remington K."/>
            <person name="Beeson K."/>
            <person name="Tran B."/>
            <person name="Rogers Y.-H."/>
            <person name="Friedman R."/>
            <person name="Venter J.C."/>
        </authorList>
    </citation>
    <scope>NUCLEOTIDE SEQUENCE [LARGE SCALE GENOMIC DNA]</scope>
    <source>
        <strain evidence="6 7">RED65</strain>
    </source>
</reference>
<name>Q1N040_9GAMM</name>
<dbReference type="NCBIfam" id="TIGR00011">
    <property type="entry name" value="YbaK_EbsC"/>
    <property type="match status" value="1"/>
</dbReference>
<sequence>MTPAINLLIKQNVGHTIHEYNHDARAESFGLEAADKLNVDASRVFKTLVVETDNKELAVAIVPVNRQLNLKSLAKALKVKKANMADTKKVERSTGYVLGGVSPLGQKKRLRTVIDETTSLFDTIYVSAGKRGLEIELPATALAKLLNADFANIATE</sequence>
<keyword evidence="3 4" id="KW-0456">Lyase</keyword>
<dbReference type="CDD" id="cd00002">
    <property type="entry name" value="YbaK_deacylase"/>
    <property type="match status" value="1"/>
</dbReference>
<evidence type="ECO:0000256" key="2">
    <source>
        <dbReference type="ARBA" id="ARBA00022917"/>
    </source>
</evidence>
<dbReference type="GO" id="GO:0016829">
    <property type="term" value="F:lyase activity"/>
    <property type="evidence" value="ECO:0007669"/>
    <property type="project" value="UniProtKB-KW"/>
</dbReference>
<keyword evidence="7" id="KW-1185">Reference proteome</keyword>
<dbReference type="Pfam" id="PF04073">
    <property type="entry name" value="tRNA_edit"/>
    <property type="match status" value="1"/>
</dbReference>
<dbReference type="Gene3D" id="3.90.960.10">
    <property type="entry name" value="YbaK/aminoacyl-tRNA synthetase-associated domain"/>
    <property type="match status" value="1"/>
</dbReference>
<evidence type="ECO:0000313" key="7">
    <source>
        <dbReference type="Proteomes" id="UP000004263"/>
    </source>
</evidence>
<comment type="caution">
    <text evidence="6">The sequence shown here is derived from an EMBL/GenBank/DDBJ whole genome shotgun (WGS) entry which is preliminary data.</text>
</comment>
<dbReference type="InterPro" id="IPR004369">
    <property type="entry name" value="Prolyl-tRNA_editing_YbaK/EbsC"/>
</dbReference>
<dbReference type="GO" id="GO:0006412">
    <property type="term" value="P:translation"/>
    <property type="evidence" value="ECO:0007669"/>
    <property type="project" value="UniProtKB-KW"/>
</dbReference>
<dbReference type="InterPro" id="IPR007214">
    <property type="entry name" value="YbaK/aa-tRNA-synth-assoc-dom"/>
</dbReference>
<keyword evidence="2 4" id="KW-0648">Protein biosynthesis</keyword>
<dbReference type="RefSeq" id="WP_007019134.1">
    <property type="nucleotide sequence ID" value="NZ_CH724121.1"/>
</dbReference>
<comment type="similarity">
    <text evidence="1 4">Belongs to the prolyl-tRNA editing family. YbaK/EbsC subfamily.</text>
</comment>
<dbReference type="EMBL" id="AAQH01000016">
    <property type="protein sequence ID" value="EAT11523.1"/>
    <property type="molecule type" value="Genomic_DNA"/>
</dbReference>
<gene>
    <name evidence="6" type="ORF">RED65_02594</name>
</gene>
<dbReference type="EC" id="4.2.-.-" evidence="4"/>
<dbReference type="PANTHER" id="PTHR30411">
    <property type="entry name" value="CYTOPLASMIC PROTEIN"/>
    <property type="match status" value="1"/>
</dbReference>
<dbReference type="PANTHER" id="PTHR30411:SF0">
    <property type="entry name" value="CYS-TRNA(PRO)_CYS-TRNA(CYS) DEACYLASE YBAK"/>
    <property type="match status" value="1"/>
</dbReference>